<accession>A0A1M5YI93</accession>
<gene>
    <name evidence="2" type="ORF">SAMN05443248_8340</name>
</gene>
<keyword evidence="1" id="KW-0732">Signal</keyword>
<dbReference type="SUPFAM" id="SSF53474">
    <property type="entry name" value="alpha/beta-Hydrolases"/>
    <property type="match status" value="1"/>
</dbReference>
<dbReference type="AlphaFoldDB" id="A0A1M5YI93"/>
<evidence type="ECO:0008006" key="4">
    <source>
        <dbReference type="Google" id="ProtNLM"/>
    </source>
</evidence>
<protein>
    <recommendedName>
        <fullName evidence="4">Alpha/beta hydrolase family protein</fullName>
    </recommendedName>
</protein>
<feature type="signal peptide" evidence="1">
    <location>
        <begin position="1"/>
        <end position="24"/>
    </location>
</feature>
<name>A0A1M5YI93_9BRAD</name>
<evidence type="ECO:0000313" key="2">
    <source>
        <dbReference type="EMBL" id="SHI11642.1"/>
    </source>
</evidence>
<sequence length="345" mass="37051">MSVMHPLARAAFLLFALISPKAWAADEAAPNERPVKEVADSRIPVGTQGSLPVYVSADWTSPLPDITRAVLVLHGRLRNADVYFKSAKTAQAAAGEAGKTTIMIVPQFLAGIDVDAYHLPADTLRWTLEGWEGGDPAVAPTPASSFEALDAILARLADRRLFPNLRQVVVAGHSGGAQVVQRYAIAGKGEVSLTRQGVGVRYVVANPSSYAYFSAERPEPSIAASCPDYNHWKYGMEARPDYLAGPTIAALEKVYVARRVIYLLGTLDTNPDHPALDKSCMAEAEGPYRYARGHAYAATMQSRDAGTPNHSLWDVQGVGHDGDKMLTSPCGLKALFDLPGCEVGH</sequence>
<dbReference type="PANTHER" id="PTHR35560">
    <property type="entry name" value="BLL0132 PROTEIN"/>
    <property type="match status" value="1"/>
</dbReference>
<proteinExistence type="predicted"/>
<organism evidence="2 3">
    <name type="scientific">Bradyrhizobium erythrophlei</name>
    <dbReference type="NCBI Taxonomy" id="1437360"/>
    <lineage>
        <taxon>Bacteria</taxon>
        <taxon>Pseudomonadati</taxon>
        <taxon>Pseudomonadota</taxon>
        <taxon>Alphaproteobacteria</taxon>
        <taxon>Hyphomicrobiales</taxon>
        <taxon>Nitrobacteraceae</taxon>
        <taxon>Bradyrhizobium</taxon>
    </lineage>
</organism>
<feature type="chain" id="PRO_5012545077" description="Alpha/beta hydrolase family protein" evidence="1">
    <location>
        <begin position="25"/>
        <end position="345"/>
    </location>
</feature>
<reference evidence="2 3" key="1">
    <citation type="submission" date="2016-11" db="EMBL/GenBank/DDBJ databases">
        <authorList>
            <person name="Jaros S."/>
            <person name="Januszkiewicz K."/>
            <person name="Wedrychowicz H."/>
        </authorList>
    </citation>
    <scope>NUCLEOTIDE SEQUENCE [LARGE SCALE GENOMIC DNA]</scope>
    <source>
        <strain evidence="2 3">GAS138</strain>
    </source>
</reference>
<dbReference type="Gene3D" id="3.40.50.1820">
    <property type="entry name" value="alpha/beta hydrolase"/>
    <property type="match status" value="1"/>
</dbReference>
<evidence type="ECO:0000313" key="3">
    <source>
        <dbReference type="Proteomes" id="UP000189796"/>
    </source>
</evidence>
<dbReference type="InterPro" id="IPR029058">
    <property type="entry name" value="AB_hydrolase_fold"/>
</dbReference>
<dbReference type="EMBL" id="LT670817">
    <property type="protein sequence ID" value="SHI11642.1"/>
    <property type="molecule type" value="Genomic_DNA"/>
</dbReference>
<evidence type="ECO:0000256" key="1">
    <source>
        <dbReference type="SAM" id="SignalP"/>
    </source>
</evidence>
<dbReference type="Proteomes" id="UP000189796">
    <property type="component" value="Chromosome I"/>
</dbReference>
<dbReference type="PANTHER" id="PTHR35560:SF3">
    <property type="entry name" value="PEPTIDASE S9 PROLYL OLIGOPEPTIDASE CATALYTIC DOMAIN-CONTAINING PROTEIN"/>
    <property type="match status" value="1"/>
</dbReference>